<dbReference type="InterPro" id="IPR031704">
    <property type="entry name" value="Glyco_hydro_36_N"/>
</dbReference>
<dbReference type="InterPro" id="IPR013785">
    <property type="entry name" value="Aldolase_TIM"/>
</dbReference>
<evidence type="ECO:0000256" key="6">
    <source>
        <dbReference type="PIRSR" id="PIRSR005536-1"/>
    </source>
</evidence>
<feature type="binding site" evidence="7">
    <location>
        <position position="408"/>
    </location>
    <ligand>
        <name>substrate</name>
    </ligand>
</feature>
<keyword evidence="4 5" id="KW-0326">Glycosidase</keyword>
<dbReference type="PANTHER" id="PTHR43053">
    <property type="entry name" value="GLYCOSIDASE FAMILY 31"/>
    <property type="match status" value="1"/>
</dbReference>
<accession>A0A4U7BRW5</accession>
<evidence type="ECO:0000313" key="9">
    <source>
        <dbReference type="EMBL" id="TKX33105.1"/>
    </source>
</evidence>
<dbReference type="EC" id="3.2.1.22" evidence="2 5"/>
<evidence type="ECO:0000256" key="7">
    <source>
        <dbReference type="PIRSR" id="PIRSR005536-2"/>
    </source>
</evidence>
<reference evidence="9 10" key="1">
    <citation type="submission" date="2018-05" db="EMBL/GenBank/DDBJ databases">
        <title>Novel Campyloabacter and Helicobacter Species and Strains.</title>
        <authorList>
            <person name="Mannion A.J."/>
            <person name="Shen Z."/>
            <person name="Fox J.G."/>
        </authorList>
    </citation>
    <scope>NUCLEOTIDE SEQUENCE [LARGE SCALE GENOMIC DNA]</scope>
    <source>
        <strain evidence="10">MIT17-670</strain>
    </source>
</reference>
<dbReference type="GO" id="GO:0016052">
    <property type="term" value="P:carbohydrate catabolic process"/>
    <property type="evidence" value="ECO:0007669"/>
    <property type="project" value="InterPro"/>
</dbReference>
<proteinExistence type="inferred from homology"/>
<dbReference type="PROSITE" id="PS00512">
    <property type="entry name" value="ALPHA_GALACTOSIDASE"/>
    <property type="match status" value="1"/>
</dbReference>
<dbReference type="GO" id="GO:0004557">
    <property type="term" value="F:alpha-galactosidase activity"/>
    <property type="evidence" value="ECO:0007669"/>
    <property type="project" value="UniProtKB-UniRule"/>
</dbReference>
<dbReference type="FunFam" id="3.20.20.70:FF:000118">
    <property type="entry name" value="Alpha-galactosidase"/>
    <property type="match status" value="1"/>
</dbReference>
<keyword evidence="10" id="KW-1185">Reference proteome</keyword>
<sequence>MISDSRYCRLSSSRSDLIIKTHPHAEIIWWGSALKHFSPDDCDSLERPVANARLDIDTPLTLMAENGLGLFSSPGLEGHRNGLDAYPVFHTVDVEHTENTLRLTSEDSVAGLRMISELIMTSSGVLKVRHALTNLREDDWWINRFAITLPVAERAQEVMAFHGRWTREFQPHRVRVTHDAFVLENRRGRTSHEHFPALIVGTPGFSEQQGEVWAVHLGWSGNHRMRCEAKTDGRRYVQAEALWMPGEKALKKNETLYTPWLYACHSANGLNGMSQQYHRFLRDEIIHFPDQKNRPVHLNTWEGIFFNHNPDYIMQMADRAASLGVERFIIDDGWFKGRNDDRAALGDWYIDEQKYPNGLMPVIKHVKSLGMEFGIWVEPEMINPDSDLFRLHPDWVLSMQGYCQPTGRYQYVLNLNIPEAFDYIYERLSWLLGEHPIDYVKWDMNRELVQAGHEGRAAADAQTRQFYRLLDLLRERFPNVEFESCSSGGGRIDFEVLKRTHRFWASDNNDALERCTIQRGMSYFFPPEVMGAHIGPSRCHTTFRQHSIAFRGLTALFGHMGLELDPVAADEMESDGYRRYALLYKEWRQLIHTGVFWRVDMPDSSIQVQGVISPDQSQALFMISQLAMPDYTLPGILRFPGLIPEVRYRLRVVDHPEIQVVGEGGHTMRKLPAWMNQPLEASGEWLTQGGIQLPILDPESAILIALERVDGKNNEFCKHV</sequence>
<feature type="binding site" evidence="7">
    <location>
        <position position="485"/>
    </location>
    <ligand>
        <name>substrate</name>
    </ligand>
</feature>
<protein>
    <recommendedName>
        <fullName evidence="2 5">Alpha-galactosidase</fullName>
        <ecNumber evidence="2 5">3.2.1.22</ecNumber>
    </recommendedName>
</protein>
<feature type="binding site" evidence="7">
    <location>
        <position position="507"/>
    </location>
    <ligand>
        <name>substrate</name>
    </ligand>
</feature>
<dbReference type="AlphaFoldDB" id="A0A4U7BRW5"/>
<dbReference type="Gene3D" id="3.20.20.70">
    <property type="entry name" value="Aldolase class I"/>
    <property type="match status" value="1"/>
</dbReference>
<dbReference type="InterPro" id="IPR002252">
    <property type="entry name" value="Glyco_hydro_36"/>
</dbReference>
<dbReference type="PIRSF" id="PIRSF005536">
    <property type="entry name" value="Agal"/>
    <property type="match status" value="1"/>
</dbReference>
<dbReference type="PANTHER" id="PTHR43053:SF3">
    <property type="entry name" value="ALPHA-GALACTOSIDASE C-RELATED"/>
    <property type="match status" value="1"/>
</dbReference>
<feature type="binding site" evidence="7">
    <location>
        <begin position="441"/>
        <end position="445"/>
    </location>
    <ligand>
        <name>substrate</name>
    </ligand>
</feature>
<gene>
    <name evidence="9" type="ORF">CQA76_00290</name>
</gene>
<keyword evidence="3 5" id="KW-0378">Hydrolase</keyword>
<feature type="binding site" evidence="7">
    <location>
        <position position="165"/>
    </location>
    <ligand>
        <name>substrate</name>
    </ligand>
</feature>
<dbReference type="InterPro" id="IPR000111">
    <property type="entry name" value="Glyco_hydro_27/36_CS"/>
</dbReference>
<evidence type="ECO:0000313" key="10">
    <source>
        <dbReference type="Proteomes" id="UP000310353"/>
    </source>
</evidence>
<dbReference type="RefSeq" id="WP_137621462.1">
    <property type="nucleotide sequence ID" value="NZ_NXMA01000001.1"/>
</dbReference>
<dbReference type="InterPro" id="IPR050985">
    <property type="entry name" value="Alpha-glycosidase_related"/>
</dbReference>
<comment type="caution">
    <text evidence="9">The sequence shown here is derived from an EMBL/GenBank/DDBJ whole genome shotgun (WGS) entry which is preliminary data.</text>
</comment>
<organism evidence="9 10">
    <name type="scientific">Campylobacter aviculae</name>
    <dbReference type="NCBI Taxonomy" id="2510190"/>
    <lineage>
        <taxon>Bacteria</taxon>
        <taxon>Pseudomonadati</taxon>
        <taxon>Campylobacterota</taxon>
        <taxon>Epsilonproteobacteria</taxon>
        <taxon>Campylobacterales</taxon>
        <taxon>Campylobacteraceae</taxon>
        <taxon>Campylobacter</taxon>
    </lineage>
</organism>
<feature type="active site" description="Nucleophile" evidence="6">
    <location>
        <position position="443"/>
    </location>
</feature>
<comment type="catalytic activity">
    <reaction evidence="1 5">
        <text>Hydrolysis of terminal, non-reducing alpha-D-galactose residues in alpha-D-galactosides, including galactose oligosaccharides, galactomannans and galactolipids.</text>
        <dbReference type="EC" id="3.2.1.22"/>
    </reaction>
</comment>
<dbReference type="PRINTS" id="PR00743">
    <property type="entry name" value="GLHYDRLASE36"/>
</dbReference>
<feature type="domain" description="Glycosyl hydrolase family 36 N-terminal" evidence="8">
    <location>
        <begin position="25"/>
        <end position="238"/>
    </location>
</feature>
<feature type="active site" description="Proton donor" evidence="6">
    <location>
        <position position="507"/>
    </location>
</feature>
<comment type="similarity">
    <text evidence="5">Belongs to the glycosyl hydrolase.</text>
</comment>
<evidence type="ECO:0000256" key="3">
    <source>
        <dbReference type="ARBA" id="ARBA00022801"/>
    </source>
</evidence>
<dbReference type="CDD" id="cd14791">
    <property type="entry name" value="GH36"/>
    <property type="match status" value="1"/>
</dbReference>
<dbReference type="EMBL" id="NXMA01000001">
    <property type="protein sequence ID" value="TKX33105.1"/>
    <property type="molecule type" value="Genomic_DNA"/>
</dbReference>
<evidence type="ECO:0000256" key="1">
    <source>
        <dbReference type="ARBA" id="ARBA00001255"/>
    </source>
</evidence>
<dbReference type="Gene3D" id="2.70.98.60">
    <property type="entry name" value="alpha-galactosidase from lactobacil brevis"/>
    <property type="match status" value="1"/>
</dbReference>
<evidence type="ECO:0000256" key="4">
    <source>
        <dbReference type="ARBA" id="ARBA00023295"/>
    </source>
</evidence>
<evidence type="ECO:0000256" key="2">
    <source>
        <dbReference type="ARBA" id="ARBA00012755"/>
    </source>
</evidence>
<dbReference type="InterPro" id="IPR038417">
    <property type="entry name" value="Alpga-gal_N_sf"/>
</dbReference>
<name>A0A4U7BRW5_9BACT</name>
<dbReference type="Pfam" id="PF02065">
    <property type="entry name" value="Melibiase"/>
    <property type="match status" value="1"/>
</dbReference>
<dbReference type="OrthoDB" id="9758822at2"/>
<dbReference type="Proteomes" id="UP000310353">
    <property type="component" value="Unassembled WGS sequence"/>
</dbReference>
<dbReference type="SUPFAM" id="SSF51445">
    <property type="entry name" value="(Trans)glycosidases"/>
    <property type="match status" value="1"/>
</dbReference>
<dbReference type="Pfam" id="PF16875">
    <property type="entry name" value="Glyco_hydro_36N"/>
    <property type="match status" value="1"/>
</dbReference>
<feature type="binding site" evidence="7">
    <location>
        <begin position="331"/>
        <end position="332"/>
    </location>
    <ligand>
        <name>substrate</name>
    </ligand>
</feature>
<evidence type="ECO:0000256" key="5">
    <source>
        <dbReference type="PIRNR" id="PIRNR005536"/>
    </source>
</evidence>
<dbReference type="InterPro" id="IPR017853">
    <property type="entry name" value="GH"/>
</dbReference>
<evidence type="ECO:0000259" key="8">
    <source>
        <dbReference type="Pfam" id="PF16875"/>
    </source>
</evidence>